<evidence type="ECO:0000256" key="7">
    <source>
        <dbReference type="ARBA" id="ARBA00023204"/>
    </source>
</evidence>
<feature type="compositionally biased region" description="Basic and acidic residues" evidence="9">
    <location>
        <begin position="77"/>
        <end position="89"/>
    </location>
</feature>
<feature type="region of interest" description="Disordered" evidence="9">
    <location>
        <begin position="193"/>
        <end position="333"/>
    </location>
</feature>
<accession>A0AAV6GZY3</accession>
<dbReference type="Pfam" id="PF00533">
    <property type="entry name" value="BRCT"/>
    <property type="match status" value="1"/>
</dbReference>
<dbReference type="Gene3D" id="3.40.50.10190">
    <property type="entry name" value="BRCT domain"/>
    <property type="match status" value="2"/>
</dbReference>
<feature type="region of interest" description="Disordered" evidence="9">
    <location>
        <begin position="356"/>
        <end position="479"/>
    </location>
</feature>
<dbReference type="EMBL" id="JADWDJ010000006">
    <property type="protein sequence ID" value="KAG5280425.1"/>
    <property type="molecule type" value="Genomic_DNA"/>
</dbReference>
<dbReference type="GO" id="GO:0000724">
    <property type="term" value="P:double-strand break repair via homologous recombination"/>
    <property type="evidence" value="ECO:0007669"/>
    <property type="project" value="TreeGrafter"/>
</dbReference>
<feature type="compositionally biased region" description="Low complexity" evidence="9">
    <location>
        <begin position="223"/>
        <end position="241"/>
    </location>
</feature>
<feature type="compositionally biased region" description="Polar residues" evidence="9">
    <location>
        <begin position="436"/>
        <end position="450"/>
    </location>
</feature>
<keyword evidence="3" id="KW-0677">Repeat</keyword>
<dbReference type="GO" id="GO:0031436">
    <property type="term" value="C:BRCA1-BARD1 complex"/>
    <property type="evidence" value="ECO:0007669"/>
    <property type="project" value="TreeGrafter"/>
</dbReference>
<protein>
    <recommendedName>
        <fullName evidence="10">BRCT domain-containing protein</fullName>
    </recommendedName>
</protein>
<evidence type="ECO:0000256" key="9">
    <source>
        <dbReference type="SAM" id="MobiDB-lite"/>
    </source>
</evidence>
<feature type="region of interest" description="Disordered" evidence="9">
    <location>
        <begin position="706"/>
        <end position="817"/>
    </location>
</feature>
<evidence type="ECO:0000313" key="12">
    <source>
        <dbReference type="Proteomes" id="UP000823561"/>
    </source>
</evidence>
<dbReference type="InterPro" id="IPR001357">
    <property type="entry name" value="BRCT_dom"/>
</dbReference>
<dbReference type="Proteomes" id="UP000823561">
    <property type="component" value="Chromosome 6"/>
</dbReference>
<feature type="compositionally biased region" description="Low complexity" evidence="9">
    <location>
        <begin position="785"/>
        <end position="799"/>
    </location>
</feature>
<dbReference type="InterPro" id="IPR031099">
    <property type="entry name" value="BRCA1-associated"/>
</dbReference>
<feature type="domain" description="BRCT" evidence="10">
    <location>
        <begin position="812"/>
        <end position="906"/>
    </location>
</feature>
<dbReference type="PANTHER" id="PTHR13763:SF0">
    <property type="entry name" value="BREAST CANCER TYPE 1 SUSCEPTIBILITY PROTEIN"/>
    <property type="match status" value="1"/>
</dbReference>
<feature type="region of interest" description="Disordered" evidence="9">
    <location>
        <begin position="1"/>
        <end position="112"/>
    </location>
</feature>
<dbReference type="PROSITE" id="PS50172">
    <property type="entry name" value="BRCT"/>
    <property type="match status" value="2"/>
</dbReference>
<dbReference type="SMART" id="SM00292">
    <property type="entry name" value="BRCT"/>
    <property type="match status" value="2"/>
</dbReference>
<comment type="subcellular location">
    <subcellularLocation>
        <location evidence="1">Nucleus</location>
    </subcellularLocation>
</comment>
<name>A0AAV6GZY3_9TELE</name>
<dbReference type="FunFam" id="3.40.50.10190:FF:000006">
    <property type="entry name" value="Breast cancer type 1 susceptibility protein homolog"/>
    <property type="match status" value="1"/>
</dbReference>
<feature type="compositionally biased region" description="Acidic residues" evidence="9">
    <location>
        <begin position="527"/>
        <end position="538"/>
    </location>
</feature>
<evidence type="ECO:0000256" key="2">
    <source>
        <dbReference type="ARBA" id="ARBA00022723"/>
    </source>
</evidence>
<comment type="caution">
    <text evidence="11">The sequence shown here is derived from an EMBL/GenBank/DDBJ whole genome shotgun (WGS) entry which is preliminary data.</text>
</comment>
<evidence type="ECO:0000256" key="3">
    <source>
        <dbReference type="ARBA" id="ARBA00022737"/>
    </source>
</evidence>
<feature type="domain" description="BRCT" evidence="10">
    <location>
        <begin position="927"/>
        <end position="1024"/>
    </location>
</feature>
<keyword evidence="5" id="KW-0863">Zinc-finger</keyword>
<dbReference type="InterPro" id="IPR036420">
    <property type="entry name" value="BRCT_dom_sf"/>
</dbReference>
<feature type="compositionally biased region" description="Polar residues" evidence="9">
    <location>
        <begin position="211"/>
        <end position="220"/>
    </location>
</feature>
<evidence type="ECO:0000313" key="11">
    <source>
        <dbReference type="EMBL" id="KAG5280425.1"/>
    </source>
</evidence>
<evidence type="ECO:0000256" key="6">
    <source>
        <dbReference type="ARBA" id="ARBA00022833"/>
    </source>
</evidence>
<dbReference type="PANTHER" id="PTHR13763">
    <property type="entry name" value="BREAST CANCER TYPE 1 SUSCEPTIBILITY PROTEIN BRCA1"/>
    <property type="match status" value="1"/>
</dbReference>
<keyword evidence="7" id="KW-0234">DNA repair</keyword>
<proteinExistence type="predicted"/>
<gene>
    <name evidence="11" type="ORF">AALO_G00088990</name>
</gene>
<organism evidence="11 12">
    <name type="scientific">Alosa alosa</name>
    <name type="common">allis shad</name>
    <dbReference type="NCBI Taxonomy" id="278164"/>
    <lineage>
        <taxon>Eukaryota</taxon>
        <taxon>Metazoa</taxon>
        <taxon>Chordata</taxon>
        <taxon>Craniata</taxon>
        <taxon>Vertebrata</taxon>
        <taxon>Euteleostomi</taxon>
        <taxon>Actinopterygii</taxon>
        <taxon>Neopterygii</taxon>
        <taxon>Teleostei</taxon>
        <taxon>Clupei</taxon>
        <taxon>Clupeiformes</taxon>
        <taxon>Clupeoidei</taxon>
        <taxon>Clupeidae</taxon>
        <taxon>Alosa</taxon>
    </lineage>
</organism>
<feature type="compositionally biased region" description="Acidic residues" evidence="9">
    <location>
        <begin position="264"/>
        <end position="277"/>
    </location>
</feature>
<reference evidence="11" key="1">
    <citation type="submission" date="2020-10" db="EMBL/GenBank/DDBJ databases">
        <title>Chromosome-scale genome assembly of the Allis shad, Alosa alosa.</title>
        <authorList>
            <person name="Margot Z."/>
            <person name="Christophe K."/>
            <person name="Cabau C."/>
            <person name="Louis A."/>
            <person name="Berthelot C."/>
            <person name="Parey E."/>
            <person name="Roest Crollius H."/>
            <person name="Montfort J."/>
            <person name="Robinson-Rechavi M."/>
            <person name="Bucao C."/>
            <person name="Bouchez O."/>
            <person name="Gislard M."/>
            <person name="Lluch J."/>
            <person name="Milhes M."/>
            <person name="Lampietro C."/>
            <person name="Lopez Roques C."/>
            <person name="Donnadieu C."/>
            <person name="Braasch I."/>
            <person name="Desvignes T."/>
            <person name="Postlethwait J."/>
            <person name="Bobe J."/>
            <person name="Guiguen Y."/>
        </authorList>
    </citation>
    <scope>NUCLEOTIDE SEQUENCE</scope>
    <source>
        <strain evidence="11">M-15738</strain>
        <tissue evidence="11">Blood</tissue>
    </source>
</reference>
<dbReference type="GO" id="GO:0070531">
    <property type="term" value="C:BRCA1-A complex"/>
    <property type="evidence" value="ECO:0007669"/>
    <property type="project" value="TreeGrafter"/>
</dbReference>
<evidence type="ECO:0000256" key="5">
    <source>
        <dbReference type="ARBA" id="ARBA00022771"/>
    </source>
</evidence>
<feature type="region of interest" description="Disordered" evidence="9">
    <location>
        <begin position="492"/>
        <end position="676"/>
    </location>
</feature>
<keyword evidence="2" id="KW-0479">Metal-binding</keyword>
<keyword evidence="6" id="KW-0862">Zinc</keyword>
<dbReference type="GO" id="GO:0045944">
    <property type="term" value="P:positive regulation of transcription by RNA polymerase II"/>
    <property type="evidence" value="ECO:0007669"/>
    <property type="project" value="TreeGrafter"/>
</dbReference>
<feature type="compositionally biased region" description="Basic and acidic residues" evidence="9">
    <location>
        <begin position="610"/>
        <end position="625"/>
    </location>
</feature>
<dbReference type="GO" id="GO:0004842">
    <property type="term" value="F:ubiquitin-protein transferase activity"/>
    <property type="evidence" value="ECO:0007669"/>
    <property type="project" value="TreeGrafter"/>
</dbReference>
<evidence type="ECO:0000259" key="10">
    <source>
        <dbReference type="PROSITE" id="PS50172"/>
    </source>
</evidence>
<feature type="region of interest" description="Disordered" evidence="9">
    <location>
        <begin position="125"/>
        <end position="161"/>
    </location>
</feature>
<feature type="compositionally biased region" description="Polar residues" evidence="9">
    <location>
        <begin position="38"/>
        <end position="48"/>
    </location>
</feature>
<dbReference type="AlphaFoldDB" id="A0AAV6GZY3"/>
<sequence>MTAKAPTTGHTNLDHTNPGHTNPELSDPGQPEEDPSAVNANTRVNTPGHSPADGAEEQDASLRTGAVLATVPIECHINPERSVEEREQGDGTGVSRSPRNQPGPPPKRNGCVCEREMDSIEEMEVVEASALSDSREESSAAVVPHTQTPIPSPRPLPAVNPVNSGSMLDAVNSGSMLDAVVPHSKSPAEALVPFSLPGVSPQHSPAPLQRSPLQHSSAPLQHSPALLRRSPASAASVPAVAFQQEPPAALENRSRGPASPKVVEEEEEGNNDSELDTELLLKSFRGSKRKSFHLGSPRRQNESPAGATATETRPDTQPGTGPLGTGVNAGVFGAGSDVVQNYDAAAVLSCGSELIPPSDPGQGRHSAEVPLAGCPGSGSLAPAPQEACGGGNKEDSGERSPCWRKCNFPSPSGAHRGVLSAERAVPKPAPSLLEPQHTSEQGQSFESSMTPDGLVPLNTDCSVPLDAEGSVPLDAEGSVALDAESPDCVLLSTEAEGSAVEGGTDASQPLSAVRKRRGRKAQRLESSESELSSEDDELPSLQQIFRPKALPQPISNLGRRSVNPPALPLDPDGPEEEASDCEVIPCSLETPPPSRHCPPQAERGTAAAGEVREERAGPDEDHGAGPDDGAGPDEDQGAGPDEDHGSQDLFGTPEEDEGVPEVPAGETAEFSQYSSDIINTQQKAELHVELRRLEQMMALVSEALKQKEAEPCTKAVQGASAEAANGNQGAGPKSSSLRSPKKQLSSEPDRQQGMCMRHEGSAEAAEAGLPTPPPGGLGPTQPCNTQGQTQGQRDTQSSGDSQRSEVKGLPAGTPPRLRPLQLVLSGLSGPQQVEAKRFAKRMGSSVTPHVTSDTTHVIIRTDDELVCERTLKYFQGIAHRTWVVSYLWVSECLRQEKLLNEAEFEVCGDVVNGRSHHGPQKARCTQHSNLLMKGFEICFYGPFVGMSTGHMQEMVELCGGVVVEDLGHFSKNCSSQLVIVQPDSESETNFKFRDLPGGDLVVSRGWLLDSIATYTLQDVHSYRPELRPFSPDPSPPF</sequence>
<feature type="compositionally biased region" description="Polar residues" evidence="9">
    <location>
        <begin position="733"/>
        <end position="746"/>
    </location>
</feature>
<keyword evidence="4" id="KW-0227">DNA damage</keyword>
<dbReference type="SUPFAM" id="SSF52113">
    <property type="entry name" value="BRCT domain"/>
    <property type="match status" value="2"/>
</dbReference>
<evidence type="ECO:0000256" key="1">
    <source>
        <dbReference type="ARBA" id="ARBA00004123"/>
    </source>
</evidence>
<dbReference type="GO" id="GO:0007095">
    <property type="term" value="P:mitotic G2 DNA damage checkpoint signaling"/>
    <property type="evidence" value="ECO:0007669"/>
    <property type="project" value="TreeGrafter"/>
</dbReference>
<evidence type="ECO:0000256" key="4">
    <source>
        <dbReference type="ARBA" id="ARBA00022763"/>
    </source>
</evidence>
<feature type="compositionally biased region" description="Polar residues" evidence="9">
    <location>
        <begin position="8"/>
        <end position="24"/>
    </location>
</feature>
<dbReference type="GO" id="GO:0008270">
    <property type="term" value="F:zinc ion binding"/>
    <property type="evidence" value="ECO:0007669"/>
    <property type="project" value="UniProtKB-KW"/>
</dbReference>
<dbReference type="GO" id="GO:0043009">
    <property type="term" value="P:chordate embryonic development"/>
    <property type="evidence" value="ECO:0007669"/>
    <property type="project" value="TreeGrafter"/>
</dbReference>
<keyword evidence="12" id="KW-1185">Reference proteome</keyword>
<evidence type="ECO:0000256" key="8">
    <source>
        <dbReference type="ARBA" id="ARBA00023242"/>
    </source>
</evidence>
<keyword evidence="8" id="KW-0539">Nucleus</keyword>
<feature type="compositionally biased region" description="Polar residues" evidence="9">
    <location>
        <begin position="309"/>
        <end position="319"/>
    </location>
</feature>